<dbReference type="RefSeq" id="WP_240169953.1">
    <property type="nucleotide sequence ID" value="NZ_CP092365.1"/>
</dbReference>
<evidence type="ECO:0008006" key="3">
    <source>
        <dbReference type="Google" id="ProtNLM"/>
    </source>
</evidence>
<dbReference type="Proteomes" id="UP001055200">
    <property type="component" value="Chromosome"/>
</dbReference>
<evidence type="ECO:0000313" key="2">
    <source>
        <dbReference type="Proteomes" id="UP001055200"/>
    </source>
</evidence>
<sequence length="471" mass="49068">MSSAAQSYRAHRAAGVALVGAGLAAATAVGPVISLPESPLVRAEVRLTDAVGDLLGGLDGIQNVPANFLIDLANIPYNLFSAPYQVVDRVGDGAAGLTWDNLVPTGSLEVVDASGDPTGTILDFGSAPSLFPAENGLLNSDGAVNGAINNLAQALRFTDSWWASSPTNVWGWDTANPWNFTALINALIPIKPLSEPLADNLNTIMAAEFPIATEANKFFMSDLIGELKTLFQVPLQDLVSGNFDFDVPQFNPVGYLANPLGEGGTSYLEFWANDLPTLNPTLGLDSYWAHLTGSPADNPLNFPSLNDIVPTFVNAYQAMNIDFGLFPGPGSEFTGTDSFLFQGAEQLYGLPTALNGIINGANGLLPGSDIQIIPDAVTNILGGGLNDLIGPDTFVAQTLAGLNEQLMTAIYSVLDTIAPGVITGLGTDAAAGFSVDALSAFLPDLATTLGPDFAANMAGAIDPMVFLSMLF</sequence>
<dbReference type="EMBL" id="CP092365">
    <property type="protein sequence ID" value="ULN51670.1"/>
    <property type="molecule type" value="Genomic_DNA"/>
</dbReference>
<accession>A0ABY3U156</accession>
<proteinExistence type="predicted"/>
<keyword evidence="2" id="KW-1185">Reference proteome</keyword>
<evidence type="ECO:0000313" key="1">
    <source>
        <dbReference type="EMBL" id="ULN51670.1"/>
    </source>
</evidence>
<reference evidence="1" key="1">
    <citation type="submission" date="2022-08" db="EMBL/GenBank/DDBJ databases">
        <title>Complete genome sequence of 14 non-tuberculosis mycobacteria type-strains.</title>
        <authorList>
            <person name="Igarashi Y."/>
            <person name="Osugi A."/>
            <person name="Mitarai S."/>
        </authorList>
    </citation>
    <scope>NUCLEOTIDE SEQUENCE</scope>
    <source>
        <strain evidence="1">DSM 45575</strain>
    </source>
</reference>
<gene>
    <name evidence="1" type="ORF">MIU77_12245</name>
</gene>
<organism evidence="1 2">
    <name type="scientific">Mycolicibacillus parakoreensis</name>
    <dbReference type="NCBI Taxonomy" id="1069221"/>
    <lineage>
        <taxon>Bacteria</taxon>
        <taxon>Bacillati</taxon>
        <taxon>Actinomycetota</taxon>
        <taxon>Actinomycetes</taxon>
        <taxon>Mycobacteriales</taxon>
        <taxon>Mycobacteriaceae</taxon>
        <taxon>Mycolicibacillus</taxon>
    </lineage>
</organism>
<protein>
    <recommendedName>
        <fullName evidence="3">PE-PPE domain-containing protein</fullName>
    </recommendedName>
</protein>
<name>A0ABY3U156_9MYCO</name>